<sequence>MRVAGIMRGRAHNLTHKLEEFWNRKDQKLTFFKCSDKNETFYLQEV</sequence>
<accession>M3EL26</accession>
<reference evidence="1 2" key="1">
    <citation type="submission" date="2013-01" db="EMBL/GenBank/DDBJ databases">
        <authorList>
            <person name="Harkins D.M."/>
            <person name="Durkin A.S."/>
            <person name="Brinkac L.M."/>
            <person name="Haft D.H."/>
            <person name="Selengut J.D."/>
            <person name="Sanka R."/>
            <person name="DePew J."/>
            <person name="Purushe J."/>
            <person name="Tulsiani S.M."/>
            <person name="Graham G.C."/>
            <person name="Burns M.-A."/>
            <person name="Dohnt M.F."/>
            <person name="Smythe L.D."/>
            <person name="McKay D.B."/>
            <person name="Craig S.B."/>
            <person name="Vinetz J.M."/>
            <person name="Sutton G.G."/>
            <person name="Nierman W.C."/>
            <person name="Fouts D.E."/>
        </authorList>
    </citation>
    <scope>NUCLEOTIDE SEQUENCE [LARGE SCALE GENOMIC DNA]</scope>
    <source>
        <strain evidence="1 2">LT2116</strain>
    </source>
</reference>
<organism evidence="1 2">
    <name type="scientific">Leptospira weilii serovar Topaz str. LT2116</name>
    <dbReference type="NCBI Taxonomy" id="1088540"/>
    <lineage>
        <taxon>Bacteria</taxon>
        <taxon>Pseudomonadati</taxon>
        <taxon>Spirochaetota</taxon>
        <taxon>Spirochaetia</taxon>
        <taxon>Leptospirales</taxon>
        <taxon>Leptospiraceae</taxon>
        <taxon>Leptospira</taxon>
    </lineage>
</organism>
<protein>
    <submittedName>
        <fullName evidence="1">Uncharacterized protein</fullName>
    </submittedName>
</protein>
<proteinExistence type="predicted"/>
<evidence type="ECO:0000313" key="2">
    <source>
        <dbReference type="Proteomes" id="UP000011770"/>
    </source>
</evidence>
<dbReference type="EMBL" id="AHOR02000031">
    <property type="protein sequence ID" value="EMF81743.1"/>
    <property type="molecule type" value="Genomic_DNA"/>
</dbReference>
<dbReference type="AlphaFoldDB" id="M3EL26"/>
<dbReference type="Proteomes" id="UP000011770">
    <property type="component" value="Unassembled WGS sequence"/>
</dbReference>
<gene>
    <name evidence="1" type="ORF">LEP1GSC188_2362</name>
</gene>
<name>M3EL26_9LEPT</name>
<comment type="caution">
    <text evidence="1">The sequence shown here is derived from an EMBL/GenBank/DDBJ whole genome shotgun (WGS) entry which is preliminary data.</text>
</comment>
<evidence type="ECO:0000313" key="1">
    <source>
        <dbReference type="EMBL" id="EMF81743.1"/>
    </source>
</evidence>